<feature type="signal peptide" evidence="1">
    <location>
        <begin position="1"/>
        <end position="25"/>
    </location>
</feature>
<evidence type="ECO:0000313" key="3">
    <source>
        <dbReference type="Proteomes" id="UP000184231"/>
    </source>
</evidence>
<dbReference type="OrthoDB" id="2518538at2"/>
<keyword evidence="1" id="KW-0732">Signal</keyword>
<accession>A0A1M6C2G8</accession>
<dbReference type="Pfam" id="PF11175">
    <property type="entry name" value="DUF2961"/>
    <property type="match status" value="1"/>
</dbReference>
<gene>
    <name evidence="2" type="ORF">SAMN04487911_10352</name>
</gene>
<evidence type="ECO:0008006" key="4">
    <source>
        <dbReference type="Google" id="ProtNLM"/>
    </source>
</evidence>
<name>A0A1M6C2G8_9FLAO</name>
<evidence type="ECO:0000313" key="2">
    <source>
        <dbReference type="EMBL" id="SHI54954.1"/>
    </source>
</evidence>
<feature type="chain" id="PRO_5012138478" description="DUF2961 domain-containing protein" evidence="1">
    <location>
        <begin position="26"/>
        <end position="697"/>
    </location>
</feature>
<reference evidence="2 3" key="1">
    <citation type="submission" date="2016-11" db="EMBL/GenBank/DDBJ databases">
        <authorList>
            <person name="Jaros S."/>
            <person name="Januszkiewicz K."/>
            <person name="Wedrychowicz H."/>
        </authorList>
    </citation>
    <scope>NUCLEOTIDE SEQUENCE [LARGE SCALE GENOMIC DNA]</scope>
    <source>
        <strain evidence="2 3">CGMCC 1.8863</strain>
    </source>
</reference>
<dbReference type="EMBL" id="FQYX01000003">
    <property type="protein sequence ID" value="SHI54954.1"/>
    <property type="molecule type" value="Genomic_DNA"/>
</dbReference>
<proteinExistence type="predicted"/>
<evidence type="ECO:0000256" key="1">
    <source>
        <dbReference type="SAM" id="SignalP"/>
    </source>
</evidence>
<keyword evidence="3" id="KW-1185">Reference proteome</keyword>
<dbReference type="RefSeq" id="WP_072763129.1">
    <property type="nucleotide sequence ID" value="NZ_FQYX01000003.1"/>
</dbReference>
<dbReference type="Proteomes" id="UP000184231">
    <property type="component" value="Unassembled WGS sequence"/>
</dbReference>
<dbReference type="STRING" id="558155.SAMN04487911_10352"/>
<sequence length="697" mass="78630">MKNRTKLFGFLLSGFLFISSAGLSAQEAEVNISTLLEEMVDRDLITQFPTSNYQSKQASSYNRQSVSPDLPGWFADSDGVSYEKVEEVNGKKEWVLMEDIGPGVITKIWAVCFYYGLDNTEGANINIYLDGNPKPVISTNFFDLVQGNDFVKPPFADKSARAGNLYFPIPYAKGCKITMDKKAFYNIINYRKYPLGSKVKTFTMEDFENASKVRTEVGKILTEYRLPKGIKKEQEKSIAPLESITFDLPKGNNSIQEFQIKLSSTSDMAQALRSVVLQSNFDGKETIWVPVGDFFNNVGKIQNYDMWERSVTEDGNMICRWVMPYKNSGQLVVKNLGKEKVKIKMSVTTKRMKWTPNSMHFYATWQMDHPTPTFPLFDYNFLSARGKGVIVGDEWSVLNPIEGWWGEGDEKIYIDDDLERNFPSHFGTGTEDYYGWAGGVVPTPSDQFSKPFLGNIIVGEKSKGYNVCSRTRVLDAIPFRSQIKFDMESSCGKRSKSHFLQYAQTTFWYGAPGVTHNKPALPSFASAKLPSIKDLEMKIVKAKGSQYVVDGALEAEILPIVDKSATVKEDFSEIPMWGEISSGALKNIWFEEPGDFAEFKITEQFETSQIYLCTAVGPNSGEFDIYVNGIKKNSQDLYSKHEGVTNPYLVLGECEPVNNAFVIRIQFVGNNKEAKMTNNKFALGVDFFLIKNNFLKN</sequence>
<dbReference type="AlphaFoldDB" id="A0A1M6C2G8"/>
<dbReference type="InterPro" id="IPR021345">
    <property type="entry name" value="DUF2961"/>
</dbReference>
<dbReference type="Gene3D" id="2.60.120.1390">
    <property type="match status" value="2"/>
</dbReference>
<protein>
    <recommendedName>
        <fullName evidence="4">DUF2961 domain-containing protein</fullName>
    </recommendedName>
</protein>
<organism evidence="2 3">
    <name type="scientific">Arenibacter nanhaiticus</name>
    <dbReference type="NCBI Taxonomy" id="558155"/>
    <lineage>
        <taxon>Bacteria</taxon>
        <taxon>Pseudomonadati</taxon>
        <taxon>Bacteroidota</taxon>
        <taxon>Flavobacteriia</taxon>
        <taxon>Flavobacteriales</taxon>
        <taxon>Flavobacteriaceae</taxon>
        <taxon>Arenibacter</taxon>
    </lineage>
</organism>